<organism evidence="1 2">
    <name type="scientific">Gloeobacter kilaueensis (strain ATCC BAA-2537 / CCAP 1431/1 / ULC 316 / JS1)</name>
    <dbReference type="NCBI Taxonomy" id="1183438"/>
    <lineage>
        <taxon>Bacteria</taxon>
        <taxon>Bacillati</taxon>
        <taxon>Cyanobacteriota</taxon>
        <taxon>Cyanophyceae</taxon>
        <taxon>Gloeobacterales</taxon>
        <taxon>Gloeobacteraceae</taxon>
        <taxon>Gloeobacter</taxon>
    </lineage>
</organism>
<dbReference type="RefSeq" id="WP_023175116.1">
    <property type="nucleotide sequence ID" value="NC_022600.1"/>
</dbReference>
<keyword evidence="2" id="KW-1185">Reference proteome</keyword>
<dbReference type="EMBL" id="CP003587">
    <property type="protein sequence ID" value="AGY59807.1"/>
    <property type="molecule type" value="Genomic_DNA"/>
</dbReference>
<sequence>MYTIELILRGNPVALAVQRKDQIAAGQLYTQVRDAIGATTPRVIELTCDKLTDKKVAVMSSDIVAVQLNAAKSGGGAPIGVRGTGFFASSDEDE</sequence>
<dbReference type="AlphaFoldDB" id="U5QLI2"/>
<proteinExistence type="predicted"/>
<protein>
    <submittedName>
        <fullName evidence="1">Uncharacterized protein</fullName>
    </submittedName>
</protein>
<dbReference type="eggNOG" id="ENOG5032YB3">
    <property type="taxonomic scope" value="Bacteria"/>
</dbReference>
<dbReference type="NCBIfam" id="NF010236">
    <property type="entry name" value="PRK13683.1"/>
    <property type="match status" value="1"/>
</dbReference>
<dbReference type="Proteomes" id="UP000017396">
    <property type="component" value="Chromosome"/>
</dbReference>
<dbReference type="KEGG" id="glj:GKIL_3561"/>
<gene>
    <name evidence="1" type="ORF">GKIL_3561</name>
</gene>
<dbReference type="OrthoDB" id="516864at2"/>
<evidence type="ECO:0000313" key="1">
    <source>
        <dbReference type="EMBL" id="AGY59807.1"/>
    </source>
</evidence>
<accession>U5QLI2</accession>
<dbReference type="Pfam" id="PF26132">
    <property type="entry name" value="UPF0367"/>
    <property type="match status" value="1"/>
</dbReference>
<reference evidence="1 2" key="1">
    <citation type="journal article" date="2013" name="PLoS ONE">
        <title>Cultivation and Complete Genome Sequencing of Gloeobacter kilaueensis sp. nov., from a Lava Cave in Kilauea Caldera, Hawai'i.</title>
        <authorList>
            <person name="Saw J.H."/>
            <person name="Schatz M."/>
            <person name="Brown M.V."/>
            <person name="Kunkel D.D."/>
            <person name="Foster J.S."/>
            <person name="Shick H."/>
            <person name="Christensen S."/>
            <person name="Hou S."/>
            <person name="Wan X."/>
            <person name="Donachie S.P."/>
        </authorList>
    </citation>
    <scope>NUCLEOTIDE SEQUENCE [LARGE SCALE GENOMIC DNA]</scope>
    <source>
        <strain evidence="2">JS</strain>
    </source>
</reference>
<evidence type="ECO:0000313" key="2">
    <source>
        <dbReference type="Proteomes" id="UP000017396"/>
    </source>
</evidence>
<name>U5QLI2_GLOK1</name>
<dbReference type="InterPro" id="IPR020885">
    <property type="entry name" value="UPF0367"/>
</dbReference>
<dbReference type="STRING" id="1183438.GKIL_3561"/>
<dbReference type="HOGENOM" id="CLU_180777_0_0_3"/>